<gene>
    <name evidence="3" type="ORF">IV203_023096</name>
</gene>
<reference evidence="3" key="1">
    <citation type="journal article" date="2021" name="Sci. Rep.">
        <title>Diploid genomic architecture of Nitzschia inconspicua, an elite biomass production diatom.</title>
        <authorList>
            <person name="Oliver A."/>
            <person name="Podell S."/>
            <person name="Pinowska A."/>
            <person name="Traller J.C."/>
            <person name="Smith S.R."/>
            <person name="McClure R."/>
            <person name="Beliaev A."/>
            <person name="Bohutskyi P."/>
            <person name="Hill E.A."/>
            <person name="Rabines A."/>
            <person name="Zheng H."/>
            <person name="Allen L.Z."/>
            <person name="Kuo A."/>
            <person name="Grigoriev I.V."/>
            <person name="Allen A.E."/>
            <person name="Hazlebeck D."/>
            <person name="Allen E.E."/>
        </authorList>
    </citation>
    <scope>NUCLEOTIDE SEQUENCE</scope>
    <source>
        <strain evidence="3">Hildebrandi</strain>
    </source>
</reference>
<dbReference type="OrthoDB" id="29773at2759"/>
<feature type="compositionally biased region" description="Low complexity" evidence="1">
    <location>
        <begin position="1"/>
        <end position="13"/>
    </location>
</feature>
<dbReference type="AlphaFoldDB" id="A0A9K3KDG0"/>
<proteinExistence type="predicted"/>
<sequence length="437" mass="47436">MESSTLSSTSTPTRNDVETAPADSSSKQGPTIINNTDNNNATTIAATNVLHVLPPRQPFSTVCITYTNAAFYVLSGCSQPLIMTLLKQAGIADASCQSYMLFYYLFPASFILPVIWNNEWPQRTTVWKACGIATWDIVSTSMNYTGASLAGPTIFAIIYSSVTIWTAVFSQILLGRTLSRLQWITVVIVFAGLALTATDSLKLGQDVAQGSILVLFGSAMHALTYVLSEAIMTRGDDKLNIFQNTGIQGSVAAVAFLMWQIFYTVPNFHEKVWEPMQHANTTITAALGLLVLFGLANLVHSITFFHTLLNFPGGATSAGVMKGLQAVLVFLFTDLLYCNQVGGTEMCFSRAKFLSLVTVCGGVLGYGVATEYSEKDRGRVSHGIHMEETWSKKDGQVEIEPLMHNESTSLLCHPDGSTNQVILLSFATTVLLLTTNI</sequence>
<dbReference type="Proteomes" id="UP000693970">
    <property type="component" value="Unassembled WGS sequence"/>
</dbReference>
<keyword evidence="2" id="KW-0472">Membrane</keyword>
<evidence type="ECO:0000313" key="4">
    <source>
        <dbReference type="Proteomes" id="UP000693970"/>
    </source>
</evidence>
<feature type="transmembrane region" description="Helical" evidence="2">
    <location>
        <begin position="311"/>
        <end position="333"/>
    </location>
</feature>
<feature type="region of interest" description="Disordered" evidence="1">
    <location>
        <begin position="1"/>
        <end position="37"/>
    </location>
</feature>
<reference evidence="3" key="2">
    <citation type="submission" date="2021-04" db="EMBL/GenBank/DDBJ databases">
        <authorList>
            <person name="Podell S."/>
        </authorList>
    </citation>
    <scope>NUCLEOTIDE SEQUENCE</scope>
    <source>
        <strain evidence="3">Hildebrandi</strain>
    </source>
</reference>
<comment type="caution">
    <text evidence="3">The sequence shown here is derived from an EMBL/GenBank/DDBJ whole genome shotgun (WGS) entry which is preliminary data.</text>
</comment>
<dbReference type="PANTHER" id="PTHR13146:SF1">
    <property type="entry name" value="SUGAR PHOSPHATE TRANSPORTER DOMAIN-CONTAINING PROTEIN"/>
    <property type="match status" value="1"/>
</dbReference>
<keyword evidence="4" id="KW-1185">Reference proteome</keyword>
<feature type="transmembrane region" description="Helical" evidence="2">
    <location>
        <begin position="353"/>
        <end position="369"/>
    </location>
</feature>
<feature type="transmembrane region" description="Helical" evidence="2">
    <location>
        <begin position="98"/>
        <end position="116"/>
    </location>
</feature>
<keyword evidence="2" id="KW-0812">Transmembrane</keyword>
<evidence type="ECO:0000256" key="2">
    <source>
        <dbReference type="SAM" id="Phobius"/>
    </source>
</evidence>
<protein>
    <submittedName>
        <fullName evidence="3">EamA-like transporter family protein</fullName>
    </submittedName>
</protein>
<feature type="transmembrane region" description="Helical" evidence="2">
    <location>
        <begin position="282"/>
        <end position="299"/>
    </location>
</feature>
<evidence type="ECO:0000256" key="1">
    <source>
        <dbReference type="SAM" id="MobiDB-lite"/>
    </source>
</evidence>
<feature type="transmembrane region" description="Helical" evidence="2">
    <location>
        <begin position="69"/>
        <end position="86"/>
    </location>
</feature>
<dbReference type="PANTHER" id="PTHR13146">
    <property type="match status" value="1"/>
</dbReference>
<keyword evidence="2" id="KW-1133">Transmembrane helix</keyword>
<name>A0A9K3KDG0_9STRA</name>
<feature type="transmembrane region" description="Helical" evidence="2">
    <location>
        <begin position="149"/>
        <end position="169"/>
    </location>
</feature>
<feature type="transmembrane region" description="Helical" evidence="2">
    <location>
        <begin position="207"/>
        <end position="227"/>
    </location>
</feature>
<feature type="transmembrane region" description="Helical" evidence="2">
    <location>
        <begin position="181"/>
        <end position="201"/>
    </location>
</feature>
<dbReference type="GO" id="GO:0016020">
    <property type="term" value="C:membrane"/>
    <property type="evidence" value="ECO:0007669"/>
    <property type="project" value="TreeGrafter"/>
</dbReference>
<accession>A0A9K3KDG0</accession>
<evidence type="ECO:0000313" key="3">
    <source>
        <dbReference type="EMBL" id="KAG7341145.1"/>
    </source>
</evidence>
<dbReference type="EMBL" id="JAGRRH010000026">
    <property type="protein sequence ID" value="KAG7341145.1"/>
    <property type="molecule type" value="Genomic_DNA"/>
</dbReference>
<organism evidence="3 4">
    <name type="scientific">Nitzschia inconspicua</name>
    <dbReference type="NCBI Taxonomy" id="303405"/>
    <lineage>
        <taxon>Eukaryota</taxon>
        <taxon>Sar</taxon>
        <taxon>Stramenopiles</taxon>
        <taxon>Ochrophyta</taxon>
        <taxon>Bacillariophyta</taxon>
        <taxon>Bacillariophyceae</taxon>
        <taxon>Bacillariophycidae</taxon>
        <taxon>Bacillariales</taxon>
        <taxon>Bacillariaceae</taxon>
        <taxon>Nitzschia</taxon>
    </lineage>
</organism>
<feature type="transmembrane region" description="Helical" evidence="2">
    <location>
        <begin position="239"/>
        <end position="262"/>
    </location>
</feature>